<evidence type="ECO:0000313" key="1">
    <source>
        <dbReference type="EMBL" id="GGF15280.1"/>
    </source>
</evidence>
<dbReference type="Pfam" id="PF07098">
    <property type="entry name" value="DUF1360"/>
    <property type="match status" value="1"/>
</dbReference>
<evidence type="ECO:0000313" key="2">
    <source>
        <dbReference type="Proteomes" id="UP000660110"/>
    </source>
</evidence>
<proteinExistence type="predicted"/>
<dbReference type="Proteomes" id="UP000660110">
    <property type="component" value="Unassembled WGS sequence"/>
</dbReference>
<keyword evidence="2" id="KW-1185">Reference proteome</keyword>
<reference evidence="1" key="2">
    <citation type="submission" date="2020-09" db="EMBL/GenBank/DDBJ databases">
        <authorList>
            <person name="Sun Q."/>
            <person name="Zhou Y."/>
        </authorList>
    </citation>
    <scope>NUCLEOTIDE SEQUENCE</scope>
    <source>
        <strain evidence="1">CGMCC 1.12153</strain>
    </source>
</reference>
<reference evidence="1" key="1">
    <citation type="journal article" date="2014" name="Int. J. Syst. Evol. Microbiol.">
        <title>Complete genome sequence of Corynebacterium casei LMG S-19264T (=DSM 44701T), isolated from a smear-ripened cheese.</title>
        <authorList>
            <consortium name="US DOE Joint Genome Institute (JGI-PGF)"/>
            <person name="Walter F."/>
            <person name="Albersmeier A."/>
            <person name="Kalinowski J."/>
            <person name="Ruckert C."/>
        </authorList>
    </citation>
    <scope>NUCLEOTIDE SEQUENCE</scope>
    <source>
        <strain evidence="1">CGMCC 1.12153</strain>
    </source>
</reference>
<name>A0A917EW87_HALAA</name>
<dbReference type="InterPro" id="IPR010773">
    <property type="entry name" value="Mycophage_PG1_Gp7"/>
</dbReference>
<dbReference type="EMBL" id="BMEL01000001">
    <property type="protein sequence ID" value="GGF15280.1"/>
    <property type="molecule type" value="Genomic_DNA"/>
</dbReference>
<organism evidence="1 2">
    <name type="scientific">Halobacillus andaensis</name>
    <dbReference type="NCBI Taxonomy" id="1176239"/>
    <lineage>
        <taxon>Bacteria</taxon>
        <taxon>Bacillati</taxon>
        <taxon>Bacillota</taxon>
        <taxon>Bacilli</taxon>
        <taxon>Bacillales</taxon>
        <taxon>Bacillaceae</taxon>
        <taxon>Halobacillus</taxon>
    </lineage>
</organism>
<sequence length="105" mass="12068">MVTGLELFLIIFATFRVTKLIVQDVIFEPLRAPFFTIVQEGTEEWLEPKGVIGELVSCQWCVGVWASLFVIFLHLYVPYSELFILILAVAGIQSIIYEWSRRNGE</sequence>
<dbReference type="AlphaFoldDB" id="A0A917EW87"/>
<dbReference type="RefSeq" id="WP_188376566.1">
    <property type="nucleotide sequence ID" value="NZ_BMEL01000001.1"/>
</dbReference>
<comment type="caution">
    <text evidence="1">The sequence shown here is derived from an EMBL/GenBank/DDBJ whole genome shotgun (WGS) entry which is preliminary data.</text>
</comment>
<accession>A0A917EW87</accession>
<protein>
    <submittedName>
        <fullName evidence="1">Sporulation protein YjcA</fullName>
    </submittedName>
</protein>
<gene>
    <name evidence="1" type="primary">yjcA</name>
    <name evidence="1" type="ORF">GCM10010954_12370</name>
</gene>